<proteinExistence type="predicted"/>
<evidence type="ECO:0000256" key="3">
    <source>
        <dbReference type="ARBA" id="ARBA00023163"/>
    </source>
</evidence>
<evidence type="ECO:0000313" key="5">
    <source>
        <dbReference type="EMBL" id="PYY72578.1"/>
    </source>
</evidence>
<dbReference type="SUPFAM" id="SSF47413">
    <property type="entry name" value="lambda repressor-like DNA-binding domains"/>
    <property type="match status" value="1"/>
</dbReference>
<accession>A0A2W0F6P0</accession>
<dbReference type="InterPro" id="IPR050807">
    <property type="entry name" value="TransReg_Diox_bact_type"/>
</dbReference>
<dbReference type="GO" id="GO:0003677">
    <property type="term" value="F:DNA binding"/>
    <property type="evidence" value="ECO:0007669"/>
    <property type="project" value="UniProtKB-KW"/>
</dbReference>
<evidence type="ECO:0000313" key="6">
    <source>
        <dbReference type="Proteomes" id="UP000247437"/>
    </source>
</evidence>
<dbReference type="CDD" id="cd00093">
    <property type="entry name" value="HTH_XRE"/>
    <property type="match status" value="1"/>
</dbReference>
<dbReference type="AlphaFoldDB" id="A0A2W0F6P0"/>
<sequence length="84" mass="9734">MTQDYEQLRLQLAENIRLMRRIKNLTQEQLALMAEVDRTYVSQIERCTGNPSLMVLCKLANILEVTTDQLLTEPDALRRALSIE</sequence>
<organism evidence="5 6">
    <name type="scientific">Pseudomonas jessenii</name>
    <dbReference type="NCBI Taxonomy" id="77298"/>
    <lineage>
        <taxon>Bacteria</taxon>
        <taxon>Pseudomonadati</taxon>
        <taxon>Pseudomonadota</taxon>
        <taxon>Gammaproteobacteria</taxon>
        <taxon>Pseudomonadales</taxon>
        <taxon>Pseudomonadaceae</taxon>
        <taxon>Pseudomonas</taxon>
    </lineage>
</organism>
<protein>
    <submittedName>
        <fullName evidence="5">Transcriptional regulator</fullName>
    </submittedName>
</protein>
<dbReference type="PANTHER" id="PTHR46797">
    <property type="entry name" value="HTH-TYPE TRANSCRIPTIONAL REGULATOR"/>
    <property type="match status" value="1"/>
</dbReference>
<name>A0A2W0F6P0_PSEJE</name>
<dbReference type="OrthoDB" id="9800901at2"/>
<evidence type="ECO:0000256" key="2">
    <source>
        <dbReference type="ARBA" id="ARBA00023125"/>
    </source>
</evidence>
<dbReference type="EMBL" id="PDLL01000001">
    <property type="protein sequence ID" value="PYY72578.1"/>
    <property type="molecule type" value="Genomic_DNA"/>
</dbReference>
<keyword evidence="2" id="KW-0238">DNA-binding</keyword>
<dbReference type="GeneID" id="99641213"/>
<reference evidence="5 6" key="1">
    <citation type="journal article" date="2018" name="Appl. Microbiol. Biotechnol.">
        <title>Characterization of the caprolactam degradation pathway in Pseudomonas jessenii using mass spectrometry-based proteomics.</title>
        <authorList>
            <person name="Otzen M."/>
            <person name="Palacio C."/>
            <person name="Janssen D.B."/>
        </authorList>
    </citation>
    <scope>NUCLEOTIDE SEQUENCE [LARGE SCALE GENOMIC DNA]</scope>
    <source>
        <strain evidence="5 6">GO3</strain>
    </source>
</reference>
<gene>
    <name evidence="5" type="ORF">CRX42_00060</name>
</gene>
<dbReference type="GO" id="GO:0005829">
    <property type="term" value="C:cytosol"/>
    <property type="evidence" value="ECO:0007669"/>
    <property type="project" value="TreeGrafter"/>
</dbReference>
<keyword evidence="3" id="KW-0804">Transcription</keyword>
<dbReference type="PROSITE" id="PS50943">
    <property type="entry name" value="HTH_CROC1"/>
    <property type="match status" value="1"/>
</dbReference>
<dbReference type="InterPro" id="IPR001387">
    <property type="entry name" value="Cro/C1-type_HTH"/>
</dbReference>
<evidence type="ECO:0000259" key="4">
    <source>
        <dbReference type="PROSITE" id="PS50943"/>
    </source>
</evidence>
<evidence type="ECO:0000256" key="1">
    <source>
        <dbReference type="ARBA" id="ARBA00023015"/>
    </source>
</evidence>
<comment type="caution">
    <text evidence="5">The sequence shown here is derived from an EMBL/GenBank/DDBJ whole genome shotgun (WGS) entry which is preliminary data.</text>
</comment>
<dbReference type="RefSeq" id="WP_110656628.1">
    <property type="nucleotide sequence ID" value="NZ_PDLL01000001.1"/>
</dbReference>
<dbReference type="PANTHER" id="PTHR46797:SF23">
    <property type="entry name" value="HTH-TYPE TRANSCRIPTIONAL REGULATOR SUTR"/>
    <property type="match status" value="1"/>
</dbReference>
<dbReference type="Proteomes" id="UP000247437">
    <property type="component" value="Unassembled WGS sequence"/>
</dbReference>
<keyword evidence="1" id="KW-0805">Transcription regulation</keyword>
<feature type="domain" description="HTH cro/C1-type" evidence="4">
    <location>
        <begin position="16"/>
        <end position="70"/>
    </location>
</feature>
<dbReference type="Gene3D" id="1.10.260.40">
    <property type="entry name" value="lambda repressor-like DNA-binding domains"/>
    <property type="match status" value="1"/>
</dbReference>
<dbReference type="GO" id="GO:0003700">
    <property type="term" value="F:DNA-binding transcription factor activity"/>
    <property type="evidence" value="ECO:0007669"/>
    <property type="project" value="TreeGrafter"/>
</dbReference>
<dbReference type="InterPro" id="IPR010982">
    <property type="entry name" value="Lambda_DNA-bd_dom_sf"/>
</dbReference>
<dbReference type="SMART" id="SM00530">
    <property type="entry name" value="HTH_XRE"/>
    <property type="match status" value="1"/>
</dbReference>
<dbReference type="Pfam" id="PF01381">
    <property type="entry name" value="HTH_3"/>
    <property type="match status" value="1"/>
</dbReference>